<organism evidence="1 2">
    <name type="scientific">Fictibacillus macauensis ZFHKF-1</name>
    <dbReference type="NCBI Taxonomy" id="1196324"/>
    <lineage>
        <taxon>Bacteria</taxon>
        <taxon>Bacillati</taxon>
        <taxon>Bacillota</taxon>
        <taxon>Bacilli</taxon>
        <taxon>Bacillales</taxon>
        <taxon>Fictibacillaceae</taxon>
        <taxon>Fictibacillus</taxon>
    </lineage>
</organism>
<dbReference type="Gene3D" id="3.90.1200.10">
    <property type="match status" value="1"/>
</dbReference>
<dbReference type="STRING" id="1196324.A374_06451"/>
<dbReference type="AlphaFoldDB" id="I8UHB6"/>
<keyword evidence="2" id="KW-1185">Reference proteome</keyword>
<dbReference type="EMBL" id="AKKV01000022">
    <property type="protein sequence ID" value="EIT86218.1"/>
    <property type="molecule type" value="Genomic_DNA"/>
</dbReference>
<evidence type="ECO:0008006" key="3">
    <source>
        <dbReference type="Google" id="ProtNLM"/>
    </source>
</evidence>
<dbReference type="PATRIC" id="fig|1196324.3.peg.1315"/>
<protein>
    <recommendedName>
        <fullName evidence="3">Aminoglycoside phosphotransferase domain-containing protein</fullName>
    </recommendedName>
</protein>
<reference evidence="1 2" key="1">
    <citation type="journal article" date="2012" name="J. Bacteriol.">
        <title>Genome of Bacillus macauensis ZFHKF-1, a Long-Chain-Forming Bacterium.</title>
        <authorList>
            <person name="Cai L."/>
            <person name="Zhang T."/>
        </authorList>
    </citation>
    <scope>NUCLEOTIDE SEQUENCE [LARGE SCALE GENOMIC DNA]</scope>
    <source>
        <strain evidence="1 2">ZFHKF-1</strain>
    </source>
</reference>
<comment type="caution">
    <text evidence="1">The sequence shown here is derived from an EMBL/GenBank/DDBJ whole genome shotgun (WGS) entry which is preliminary data.</text>
</comment>
<dbReference type="RefSeq" id="WP_007201387.1">
    <property type="nucleotide sequence ID" value="NZ_AKKV01000022.1"/>
</dbReference>
<dbReference type="Pfam" id="PF02958">
    <property type="entry name" value="EcKL"/>
    <property type="match status" value="1"/>
</dbReference>
<dbReference type="eggNOG" id="ENOG502ZCHC">
    <property type="taxonomic scope" value="Bacteria"/>
</dbReference>
<accession>I8UHB6</accession>
<dbReference type="Proteomes" id="UP000004080">
    <property type="component" value="Unassembled WGS sequence"/>
</dbReference>
<dbReference type="InterPro" id="IPR004119">
    <property type="entry name" value="EcKL"/>
</dbReference>
<name>I8UHB6_9BACL</name>
<dbReference type="OrthoDB" id="2548845at2"/>
<dbReference type="InterPro" id="IPR011009">
    <property type="entry name" value="Kinase-like_dom_sf"/>
</dbReference>
<gene>
    <name evidence="1" type="ORF">A374_06451</name>
</gene>
<sequence>MYTTDQLYEQFKRIKANDKLSKALGEPVTIDPTSITSLKATDRSAIYQLSLATKQGTLPIVFKIFSAGKHKNDVEINMYKRAYKVMKSFLPTVYHMEAHGNDTWVFMEYVRQVRGQVTFTPQHFDYIIPSLAKLHASTFESRFTKREKYFSPWLPLYHSSMMTQERQKQVKKTIELLQRAKDDAALEPVISPYYTSLMSMLAKGPDFFPELLRSGSAITHSDLHMQNICTHDATKSTAWDIQWIDWESAKYGPVWFDLVILVEILIAFRKDWHAQGESIRRRAVDVYTKEMARYGIRFKGDALKLYKMAYCQRTLERGLHTQLRRYFEQRGGELLPYHLEKVTLWCKELGLT</sequence>
<evidence type="ECO:0000313" key="2">
    <source>
        <dbReference type="Proteomes" id="UP000004080"/>
    </source>
</evidence>
<dbReference type="SUPFAM" id="SSF56112">
    <property type="entry name" value="Protein kinase-like (PK-like)"/>
    <property type="match status" value="1"/>
</dbReference>
<proteinExistence type="predicted"/>
<evidence type="ECO:0000313" key="1">
    <source>
        <dbReference type="EMBL" id="EIT86218.1"/>
    </source>
</evidence>